<dbReference type="InterPro" id="IPR007247">
    <property type="entry name" value="Ureidogly_lyase"/>
</dbReference>
<name>A0A2X0LZL8_9BASI</name>
<dbReference type="Pfam" id="PF04115">
    <property type="entry name" value="Ureidogly_lyase"/>
    <property type="match status" value="1"/>
</dbReference>
<dbReference type="Gene3D" id="2.60.120.480">
    <property type="entry name" value="Ureidoglycolate hydrolase"/>
    <property type="match status" value="1"/>
</dbReference>
<keyword evidence="6" id="KW-1185">Reference proteome</keyword>
<accession>A0A2X0LZL8</accession>
<dbReference type="GO" id="GO:0050385">
    <property type="term" value="F:ureidoglycolate lyase activity"/>
    <property type="evidence" value="ECO:0007669"/>
    <property type="project" value="UniProtKB-EC"/>
</dbReference>
<gene>
    <name evidence="5" type="primary">BQ5605_C017g08534</name>
    <name evidence="5" type="ORF">BQ5605_C017G08534</name>
</gene>
<reference evidence="5 6" key="1">
    <citation type="submission" date="2016-11" db="EMBL/GenBank/DDBJ databases">
        <authorList>
            <person name="Jaros S."/>
            <person name="Januszkiewicz K."/>
            <person name="Wedrychowicz H."/>
        </authorList>
    </citation>
    <scope>NUCLEOTIDE SEQUENCE [LARGE SCALE GENOMIC DNA]</scope>
</reference>
<dbReference type="InterPro" id="IPR024060">
    <property type="entry name" value="Ureidoglycolate_lyase_dom_sf"/>
</dbReference>
<dbReference type="GO" id="GO:0000256">
    <property type="term" value="P:allantoin catabolic process"/>
    <property type="evidence" value="ECO:0007669"/>
    <property type="project" value="InterPro"/>
</dbReference>
<proteinExistence type="predicted"/>
<comment type="subunit">
    <text evidence="1">Homodimer.</text>
</comment>
<dbReference type="EMBL" id="FQNC01000017">
    <property type="protein sequence ID" value="SGY20218.1"/>
    <property type="molecule type" value="Genomic_DNA"/>
</dbReference>
<dbReference type="GO" id="GO:0004848">
    <property type="term" value="F:ureidoglycolate hydrolase activity"/>
    <property type="evidence" value="ECO:0007669"/>
    <property type="project" value="InterPro"/>
</dbReference>
<evidence type="ECO:0000256" key="3">
    <source>
        <dbReference type="ARBA" id="ARBA00023239"/>
    </source>
</evidence>
<keyword evidence="2" id="KW-0659">Purine metabolism</keyword>
<evidence type="ECO:0000313" key="6">
    <source>
        <dbReference type="Proteomes" id="UP000249464"/>
    </source>
</evidence>
<sequence>MTMTPLQLKVEPLTHEAWATFGHVIQGAEDSSAVPRGIAVNRISHTTRLGHKFNRLAPITSSYPASSSSSSTPEADKAVTSISLARIGPVPELKFGTSFEVRMLERHAASSQAFIPLNTSGDEWTRWNGEKGLKGQEQTPGGMLVMGALSGEGECRRMVVWRAEATMEGSAAEQKQNDKPDLNTLRVFLSSPSQGLSYNEGVWRTSEFHRSALGEHHSVLSFNYADYAIVDTQITTDSSLKVDCEILRRKVGEEAPFAVVEVPMIQ</sequence>
<dbReference type="InterPro" id="IPR011051">
    <property type="entry name" value="RmlC_Cupin_sf"/>
</dbReference>
<comment type="catalytic activity">
    <reaction evidence="4">
        <text>(S)-ureidoglycolate = urea + glyoxylate</text>
        <dbReference type="Rhea" id="RHEA:11304"/>
        <dbReference type="ChEBI" id="CHEBI:16199"/>
        <dbReference type="ChEBI" id="CHEBI:36655"/>
        <dbReference type="ChEBI" id="CHEBI:57296"/>
        <dbReference type="EC" id="4.3.2.3"/>
    </reaction>
</comment>
<evidence type="ECO:0000313" key="5">
    <source>
        <dbReference type="EMBL" id="SGY20218.1"/>
    </source>
</evidence>
<evidence type="ECO:0000256" key="1">
    <source>
        <dbReference type="ARBA" id="ARBA00011738"/>
    </source>
</evidence>
<organism evidence="5 6">
    <name type="scientific">Microbotryum silenes-dioicae</name>
    <dbReference type="NCBI Taxonomy" id="796604"/>
    <lineage>
        <taxon>Eukaryota</taxon>
        <taxon>Fungi</taxon>
        <taxon>Dikarya</taxon>
        <taxon>Basidiomycota</taxon>
        <taxon>Pucciniomycotina</taxon>
        <taxon>Microbotryomycetes</taxon>
        <taxon>Microbotryales</taxon>
        <taxon>Microbotryaceae</taxon>
        <taxon>Microbotryum</taxon>
    </lineage>
</organism>
<dbReference type="PANTHER" id="PTHR21221">
    <property type="entry name" value="UREIDOGLYCOLATE HYDROLASE"/>
    <property type="match status" value="1"/>
</dbReference>
<dbReference type="AlphaFoldDB" id="A0A2X0LZL8"/>
<dbReference type="SUPFAM" id="SSF51182">
    <property type="entry name" value="RmlC-like cupins"/>
    <property type="match status" value="1"/>
</dbReference>
<dbReference type="PANTHER" id="PTHR21221:SF1">
    <property type="entry name" value="UREIDOGLYCOLATE LYASE"/>
    <property type="match status" value="1"/>
</dbReference>
<protein>
    <submittedName>
        <fullName evidence="5">BQ5605_C017g08534 protein</fullName>
    </submittedName>
</protein>
<evidence type="ECO:0000256" key="2">
    <source>
        <dbReference type="ARBA" id="ARBA00022631"/>
    </source>
</evidence>
<dbReference type="GO" id="GO:0006144">
    <property type="term" value="P:purine nucleobase metabolic process"/>
    <property type="evidence" value="ECO:0007669"/>
    <property type="project" value="UniProtKB-KW"/>
</dbReference>
<dbReference type="Proteomes" id="UP000249464">
    <property type="component" value="Unassembled WGS sequence"/>
</dbReference>
<evidence type="ECO:0000256" key="4">
    <source>
        <dbReference type="ARBA" id="ARBA00047684"/>
    </source>
</evidence>
<dbReference type="STRING" id="796604.A0A2X0LZL8"/>
<keyword evidence="3" id="KW-0456">Lyase</keyword>